<proteinExistence type="predicted"/>
<dbReference type="OrthoDB" id="2015618at2759"/>
<gene>
    <name evidence="1" type="ORF">MUK42_05091</name>
</gene>
<dbReference type="Proteomes" id="UP001055439">
    <property type="component" value="Chromosome 10"/>
</dbReference>
<protein>
    <submittedName>
        <fullName evidence="1">Uncharacterized protein</fullName>
    </submittedName>
</protein>
<evidence type="ECO:0000313" key="2">
    <source>
        <dbReference type="Proteomes" id="UP001055439"/>
    </source>
</evidence>
<dbReference type="EMBL" id="CP097503">
    <property type="protein sequence ID" value="URD81882.1"/>
    <property type="molecule type" value="Genomic_DNA"/>
</dbReference>
<dbReference type="AlphaFoldDB" id="A0A9E7ETR6"/>
<sequence>MRHIAVDGRLLISQVAMGYQSLLQGLALQTKLLPAEKIPLVRALSLSLSLWGPKNSQTIPHGHDLLYGGNMVELVC</sequence>
<evidence type="ECO:0000313" key="1">
    <source>
        <dbReference type="EMBL" id="URD81882.1"/>
    </source>
</evidence>
<reference evidence="1" key="1">
    <citation type="submission" date="2022-05" db="EMBL/GenBank/DDBJ databases">
        <title>The Musa troglodytarum L. genome provides insights into the mechanism of non-climacteric behaviour and enrichment of carotenoids.</title>
        <authorList>
            <person name="Wang J."/>
        </authorList>
    </citation>
    <scope>NUCLEOTIDE SEQUENCE</scope>
    <source>
        <tissue evidence="1">Leaf</tissue>
    </source>
</reference>
<keyword evidence="2" id="KW-1185">Reference proteome</keyword>
<name>A0A9E7ETR6_9LILI</name>
<accession>A0A9E7ETR6</accession>
<organism evidence="1 2">
    <name type="scientific">Musa troglodytarum</name>
    <name type="common">fe'i banana</name>
    <dbReference type="NCBI Taxonomy" id="320322"/>
    <lineage>
        <taxon>Eukaryota</taxon>
        <taxon>Viridiplantae</taxon>
        <taxon>Streptophyta</taxon>
        <taxon>Embryophyta</taxon>
        <taxon>Tracheophyta</taxon>
        <taxon>Spermatophyta</taxon>
        <taxon>Magnoliopsida</taxon>
        <taxon>Liliopsida</taxon>
        <taxon>Zingiberales</taxon>
        <taxon>Musaceae</taxon>
        <taxon>Musa</taxon>
    </lineage>
</organism>